<dbReference type="SUPFAM" id="SSF52540">
    <property type="entry name" value="P-loop containing nucleoside triphosphate hydrolases"/>
    <property type="match status" value="1"/>
</dbReference>
<evidence type="ECO:0000256" key="14">
    <source>
        <dbReference type="ARBA" id="ARBA00023137"/>
    </source>
</evidence>
<evidence type="ECO:0000256" key="6">
    <source>
        <dbReference type="ARBA" id="ARBA00022519"/>
    </source>
</evidence>
<dbReference type="Gene3D" id="3.40.50.300">
    <property type="entry name" value="P-loop containing nucleotide triphosphate hydrolases"/>
    <property type="match status" value="1"/>
</dbReference>
<dbReference type="EC" id="2.7.10.2" evidence="4"/>
<evidence type="ECO:0000313" key="19">
    <source>
        <dbReference type="EMBL" id="QBA63902.1"/>
    </source>
</evidence>
<dbReference type="CDD" id="cd05387">
    <property type="entry name" value="BY-kinase"/>
    <property type="match status" value="1"/>
</dbReference>
<evidence type="ECO:0000256" key="10">
    <source>
        <dbReference type="ARBA" id="ARBA00022777"/>
    </source>
</evidence>
<keyword evidence="11" id="KW-0067">ATP-binding</keyword>
<evidence type="ECO:0000256" key="16">
    <source>
        <dbReference type="SAM" id="Phobius"/>
    </source>
</evidence>
<feature type="transmembrane region" description="Helical" evidence="16">
    <location>
        <begin position="28"/>
        <end position="48"/>
    </location>
</feature>
<feature type="transmembrane region" description="Helical" evidence="16">
    <location>
        <begin position="492"/>
        <end position="511"/>
    </location>
</feature>
<evidence type="ECO:0000256" key="1">
    <source>
        <dbReference type="ARBA" id="ARBA00004429"/>
    </source>
</evidence>
<evidence type="ECO:0000256" key="7">
    <source>
        <dbReference type="ARBA" id="ARBA00022679"/>
    </source>
</evidence>
<gene>
    <name evidence="19" type="ORF">EQY75_04725</name>
</gene>
<dbReference type="InterPro" id="IPR050445">
    <property type="entry name" value="Bact_polysacc_biosynth/exp"/>
</dbReference>
<evidence type="ECO:0000256" key="8">
    <source>
        <dbReference type="ARBA" id="ARBA00022692"/>
    </source>
</evidence>
<keyword evidence="7 19" id="KW-0808">Transferase</keyword>
<dbReference type="InterPro" id="IPR005702">
    <property type="entry name" value="Wzc-like_C"/>
</dbReference>
<dbReference type="InterPro" id="IPR027417">
    <property type="entry name" value="P-loop_NTPase"/>
</dbReference>
<keyword evidence="9" id="KW-0547">Nucleotide-binding</keyword>
<dbReference type="NCBIfam" id="TIGR01007">
    <property type="entry name" value="eps_fam"/>
    <property type="match status" value="1"/>
</dbReference>
<evidence type="ECO:0000256" key="5">
    <source>
        <dbReference type="ARBA" id="ARBA00022475"/>
    </source>
</evidence>
<keyword evidence="5" id="KW-1003">Cell membrane</keyword>
<keyword evidence="8 16" id="KW-0812">Transmembrane</keyword>
<dbReference type="Pfam" id="PF13614">
    <property type="entry name" value="AAA_31"/>
    <property type="match status" value="1"/>
</dbReference>
<keyword evidence="14" id="KW-0829">Tyrosine-protein kinase</keyword>
<proteinExistence type="inferred from homology"/>
<dbReference type="PANTHER" id="PTHR32309:SF13">
    <property type="entry name" value="FERRIC ENTEROBACTIN TRANSPORT PROTEIN FEPE"/>
    <property type="match status" value="1"/>
</dbReference>
<keyword evidence="12 16" id="KW-1133">Transmembrane helix</keyword>
<keyword evidence="13 16" id="KW-0472">Membrane</keyword>
<dbReference type="Proteomes" id="UP000290889">
    <property type="component" value="Chromosome"/>
</dbReference>
<evidence type="ECO:0000256" key="3">
    <source>
        <dbReference type="ARBA" id="ARBA00008883"/>
    </source>
</evidence>
<evidence type="ECO:0000259" key="18">
    <source>
        <dbReference type="Pfam" id="PF13614"/>
    </source>
</evidence>
<dbReference type="GO" id="GO:0005524">
    <property type="term" value="F:ATP binding"/>
    <property type="evidence" value="ECO:0007669"/>
    <property type="project" value="UniProtKB-KW"/>
</dbReference>
<comment type="similarity">
    <text evidence="3">Belongs to the etk/wzc family.</text>
</comment>
<keyword evidence="6" id="KW-0997">Cell inner membrane</keyword>
<dbReference type="GO" id="GO:0005886">
    <property type="term" value="C:plasma membrane"/>
    <property type="evidence" value="ECO:0007669"/>
    <property type="project" value="UniProtKB-SubCell"/>
</dbReference>
<evidence type="ECO:0000256" key="13">
    <source>
        <dbReference type="ARBA" id="ARBA00023136"/>
    </source>
</evidence>
<dbReference type="EMBL" id="CP035544">
    <property type="protein sequence ID" value="QBA63902.1"/>
    <property type="molecule type" value="Genomic_DNA"/>
</dbReference>
<organism evidence="19 20">
    <name type="scientific">Muriicola soli</name>
    <dbReference type="NCBI Taxonomy" id="2507538"/>
    <lineage>
        <taxon>Bacteria</taxon>
        <taxon>Pseudomonadati</taxon>
        <taxon>Bacteroidota</taxon>
        <taxon>Flavobacteriia</taxon>
        <taxon>Flavobacteriales</taxon>
        <taxon>Flavobacteriaceae</taxon>
        <taxon>Muriicola</taxon>
    </lineage>
</organism>
<evidence type="ECO:0000313" key="20">
    <source>
        <dbReference type="Proteomes" id="UP000290889"/>
    </source>
</evidence>
<reference evidence="19 20" key="1">
    <citation type="submission" date="2019-01" db="EMBL/GenBank/DDBJ databases">
        <title>Muriicola soli sp. nov., isolated from soil.</title>
        <authorList>
            <person name="Kang H.J."/>
            <person name="Kim S.B."/>
        </authorList>
    </citation>
    <scope>NUCLEOTIDE SEQUENCE [LARGE SCALE GENOMIC DNA]</scope>
    <source>
        <strain evidence="19 20">MMS17-SY002</strain>
    </source>
</reference>
<dbReference type="KEGG" id="mur:EQY75_04725"/>
<dbReference type="OrthoDB" id="9794577at2"/>
<evidence type="ECO:0000259" key="17">
    <source>
        <dbReference type="Pfam" id="PF02706"/>
    </source>
</evidence>
<evidence type="ECO:0000256" key="9">
    <source>
        <dbReference type="ARBA" id="ARBA00022741"/>
    </source>
</evidence>
<dbReference type="PANTHER" id="PTHR32309">
    <property type="entry name" value="TYROSINE-PROTEIN KINASE"/>
    <property type="match status" value="1"/>
</dbReference>
<evidence type="ECO:0000256" key="12">
    <source>
        <dbReference type="ARBA" id="ARBA00022989"/>
    </source>
</evidence>
<evidence type="ECO:0000256" key="2">
    <source>
        <dbReference type="ARBA" id="ARBA00007316"/>
    </source>
</evidence>
<dbReference type="RefSeq" id="WP_129603333.1">
    <property type="nucleotide sequence ID" value="NZ_CP035544.1"/>
</dbReference>
<dbReference type="InterPro" id="IPR025669">
    <property type="entry name" value="AAA_dom"/>
</dbReference>
<comment type="catalytic activity">
    <reaction evidence="15">
        <text>L-tyrosyl-[protein] + ATP = O-phospho-L-tyrosyl-[protein] + ADP + H(+)</text>
        <dbReference type="Rhea" id="RHEA:10596"/>
        <dbReference type="Rhea" id="RHEA-COMP:10136"/>
        <dbReference type="Rhea" id="RHEA-COMP:20101"/>
        <dbReference type="ChEBI" id="CHEBI:15378"/>
        <dbReference type="ChEBI" id="CHEBI:30616"/>
        <dbReference type="ChEBI" id="CHEBI:46858"/>
        <dbReference type="ChEBI" id="CHEBI:61978"/>
        <dbReference type="ChEBI" id="CHEBI:456216"/>
        <dbReference type="EC" id="2.7.10.2"/>
    </reaction>
</comment>
<name>A0A411E894_9FLAO</name>
<dbReference type="AlphaFoldDB" id="A0A411E894"/>
<keyword evidence="20" id="KW-1185">Reference proteome</keyword>
<evidence type="ECO:0000256" key="4">
    <source>
        <dbReference type="ARBA" id="ARBA00011903"/>
    </source>
</evidence>
<dbReference type="InterPro" id="IPR003856">
    <property type="entry name" value="LPS_length_determ_N"/>
</dbReference>
<protein>
    <recommendedName>
        <fullName evidence="4">non-specific protein-tyrosine kinase</fullName>
        <ecNumber evidence="4">2.7.10.2</ecNumber>
    </recommendedName>
</protein>
<dbReference type="Pfam" id="PF02706">
    <property type="entry name" value="Wzz"/>
    <property type="match status" value="1"/>
</dbReference>
<evidence type="ECO:0000256" key="11">
    <source>
        <dbReference type="ARBA" id="ARBA00022840"/>
    </source>
</evidence>
<dbReference type="GO" id="GO:0004715">
    <property type="term" value="F:non-membrane spanning protein tyrosine kinase activity"/>
    <property type="evidence" value="ECO:0007669"/>
    <property type="project" value="UniProtKB-EC"/>
</dbReference>
<comment type="subcellular location">
    <subcellularLocation>
        <location evidence="1">Cell inner membrane</location>
        <topology evidence="1">Multi-pass membrane protein</topology>
    </subcellularLocation>
</comment>
<evidence type="ECO:0000256" key="15">
    <source>
        <dbReference type="ARBA" id="ARBA00051245"/>
    </source>
</evidence>
<sequence>MELNTTERNSESFDFKEYLRKYTRHWKWILLSVLICLGIAFLVMRYDIPEYLAQASIRIKDSDSSSQLNVFQDLDVFANQDQSIVEDEILILKSRSYLKEVVRRLSLNRRIFVKGQIIDSEIYRDSPFNFNFIAPDSIIEAMSYEFHLRISSKETFGFSLDDSENFTSFQFGKTIETPAGELIITPNMEDIGDLYGNQYRIVISPVTRVAQNYKDRISILPEEKGSMVLGIYLRDPVLQRAKDVINTLIQVYNESTISDKKAIADKTSSFINDRINSLYAELSTVDQTAEEFKSDRRLPDIESQSSLNLSEGALYEGELQKTEIQLDIASSMRDLVNNTEGYELLPSNIGLEDLSIAETTLKYNELASTRKRLLESSSENNPVIRNLDQQLESLKANMSSSLSSMTNNLNLERNSLSKRLSNINSRLYSAPKNERTLRDITRKQETKEALYLYLLQKREESQIAFASAEAKIKTIDPAYSLTNGPVGMDKRIIYLGSILIGLLIPFSIIYVNDLLDTKIHNKLDLEKLAQDLPVLGELPKVGKRQKKIIQEEDRSILAESMRILRTNLDYLLKLKEGTDKKNNIIFVTSSVSGEGKTFLAANLGVVLANSGKKVAIVGADIRNPKLSTFVKENSSSSNQKQSESFDDRLGLTEFLFNKSLDPDDLITRIEVNKTKLDLVRSGKIPPNPAELLLSPRLESFFNSLSEDYDYVIVDTAPLLVVSDTLVISKYANYILYVVRAGKTEKKVIDFPIKLANEGKLKNFSFVINGVENSNLGYGGKYGYGYSSKKKSRWYQRA</sequence>
<accession>A0A411E894</accession>
<feature type="domain" description="Polysaccharide chain length determinant N-terminal" evidence="17">
    <location>
        <begin position="12"/>
        <end position="104"/>
    </location>
</feature>
<comment type="similarity">
    <text evidence="2">Belongs to the CpsD/CapB family.</text>
</comment>
<keyword evidence="10 19" id="KW-0418">Kinase</keyword>
<feature type="domain" description="AAA" evidence="18">
    <location>
        <begin position="584"/>
        <end position="735"/>
    </location>
</feature>